<name>A0A8J6LBD7_TENMO</name>
<evidence type="ECO:0000259" key="2">
    <source>
        <dbReference type="Pfam" id="PF13837"/>
    </source>
</evidence>
<comment type="caution">
    <text evidence="3">The sequence shown here is derived from an EMBL/GenBank/DDBJ whole genome shotgun (WGS) entry which is preliminary data.</text>
</comment>
<dbReference type="PANTHER" id="PTHR47595">
    <property type="entry name" value="HEAT SHOCK 70 KDA PROTEIN 14"/>
    <property type="match status" value="1"/>
</dbReference>
<dbReference type="Pfam" id="PF13837">
    <property type="entry name" value="Myb_DNA-bind_4"/>
    <property type="match status" value="1"/>
</dbReference>
<evidence type="ECO:0000313" key="3">
    <source>
        <dbReference type="EMBL" id="KAH0815649.1"/>
    </source>
</evidence>
<feature type="region of interest" description="Disordered" evidence="1">
    <location>
        <begin position="482"/>
        <end position="503"/>
    </location>
</feature>
<dbReference type="InterPro" id="IPR044822">
    <property type="entry name" value="Myb_DNA-bind_4"/>
</dbReference>
<sequence length="626" mass="70859">MRPIHRDGNVLGLPPKNLRTEGVEAINRGSQRQNGDFSRPFAGSVGRRDDVVEFTRAVGDDSSKYHRPHRQADHGLHYGRFQTERFCGSGSRRVLSVQVVPGLTGRCRIYPPASQEQCTASSPFSLMIFTFLNSYHPSNILQTREYLILDFSEIKLPTRALAECSVSEDNSNQLGDLRLKQTHNHEGNSEVTKMMNTIKQQAKASKDPPHLLLSRASTSFSKGASTSCSSLSNISRTIRQVRSLEHVGPSIPKCLEDVIVTEKYQKTDKGEQFLLFDSKDKDMILMFPTRRNLDFLIKSQEWFTDSTFKIVPKLYYQLFIINGAYYTLIYSLLPDKREGEDYHVVVDLETAEILLNDPNEAEQFIKDFVSQTNNNNDITVCEVATEGPVDTTDNETNATIWKGKGRPTANDEEATAMLLTLRGKYSSKFEDKKTIKSQIWNKIAQELAEAGFNCGIGKEGGERCRQKFANLQKQYLNHLKHVKRTGEEKRDPPPFFSEMHGILGSKDKVAPTNLQDTEEASENDSSTDTATTSTTTSASANAIKNRFSSVKRMKRESGSVLVLNQMKKQHTENQDERRTEFSILQKILEKQIDQRQEMLNLFKVMVETKIGKKRKLPSPSDESDDE</sequence>
<gene>
    <name evidence="3" type="ORF">GEV33_007142</name>
</gene>
<keyword evidence="4" id="KW-1185">Reference proteome</keyword>
<dbReference type="PANTHER" id="PTHR47595:SF1">
    <property type="entry name" value="MYB_SANT-LIKE DNA-BINDING DOMAIN-CONTAINING PROTEIN"/>
    <property type="match status" value="1"/>
</dbReference>
<reference evidence="3" key="2">
    <citation type="submission" date="2021-08" db="EMBL/GenBank/DDBJ databases">
        <authorList>
            <person name="Eriksson T."/>
        </authorList>
    </citation>
    <scope>NUCLEOTIDE SEQUENCE</scope>
    <source>
        <strain evidence="3">Stoneville</strain>
        <tissue evidence="3">Whole head</tissue>
    </source>
</reference>
<protein>
    <recommendedName>
        <fullName evidence="2">Myb/SANT-like DNA-binding domain-containing protein</fullName>
    </recommendedName>
</protein>
<evidence type="ECO:0000313" key="4">
    <source>
        <dbReference type="Proteomes" id="UP000719412"/>
    </source>
</evidence>
<accession>A0A8J6LBD7</accession>
<dbReference type="EMBL" id="JABDTM020022822">
    <property type="protein sequence ID" value="KAH0815649.1"/>
    <property type="molecule type" value="Genomic_DNA"/>
</dbReference>
<dbReference type="AlphaFoldDB" id="A0A8J6LBD7"/>
<evidence type="ECO:0000256" key="1">
    <source>
        <dbReference type="SAM" id="MobiDB-lite"/>
    </source>
</evidence>
<proteinExistence type="predicted"/>
<feature type="region of interest" description="Disordered" evidence="1">
    <location>
        <begin position="515"/>
        <end position="540"/>
    </location>
</feature>
<reference evidence="3" key="1">
    <citation type="journal article" date="2020" name="J Insects Food Feed">
        <title>The yellow mealworm (Tenebrio molitor) genome: a resource for the emerging insects as food and feed industry.</title>
        <authorList>
            <person name="Eriksson T."/>
            <person name="Andere A."/>
            <person name="Kelstrup H."/>
            <person name="Emery V."/>
            <person name="Picard C."/>
        </authorList>
    </citation>
    <scope>NUCLEOTIDE SEQUENCE</scope>
    <source>
        <strain evidence="3">Stoneville</strain>
        <tissue evidence="3">Whole head</tissue>
    </source>
</reference>
<organism evidence="3 4">
    <name type="scientific">Tenebrio molitor</name>
    <name type="common">Yellow mealworm beetle</name>
    <dbReference type="NCBI Taxonomy" id="7067"/>
    <lineage>
        <taxon>Eukaryota</taxon>
        <taxon>Metazoa</taxon>
        <taxon>Ecdysozoa</taxon>
        <taxon>Arthropoda</taxon>
        <taxon>Hexapoda</taxon>
        <taxon>Insecta</taxon>
        <taxon>Pterygota</taxon>
        <taxon>Neoptera</taxon>
        <taxon>Endopterygota</taxon>
        <taxon>Coleoptera</taxon>
        <taxon>Polyphaga</taxon>
        <taxon>Cucujiformia</taxon>
        <taxon>Tenebrionidae</taxon>
        <taxon>Tenebrio</taxon>
    </lineage>
</organism>
<feature type="compositionally biased region" description="Low complexity" evidence="1">
    <location>
        <begin position="523"/>
        <end position="540"/>
    </location>
</feature>
<feature type="domain" description="Myb/SANT-like DNA-binding" evidence="2">
    <location>
        <begin position="412"/>
        <end position="500"/>
    </location>
</feature>
<dbReference type="Proteomes" id="UP000719412">
    <property type="component" value="Unassembled WGS sequence"/>
</dbReference>
<dbReference type="Gene3D" id="1.10.10.60">
    <property type="entry name" value="Homeodomain-like"/>
    <property type="match status" value="1"/>
</dbReference>